<dbReference type="EMBL" id="BAFH01000003">
    <property type="protein sequence ID" value="GAB63071.1"/>
    <property type="molecule type" value="Genomic_DNA"/>
</dbReference>
<keyword evidence="2" id="KW-1185">Reference proteome</keyword>
<protein>
    <submittedName>
        <fullName evidence="1">Uncharacterized protein</fullName>
    </submittedName>
</protein>
<name>I3IMX6_9BACT</name>
<comment type="caution">
    <text evidence="1">The sequence shown here is derived from an EMBL/GenBank/DDBJ whole genome shotgun (WGS) entry which is preliminary data.</text>
</comment>
<dbReference type="STRING" id="247490.KSU1_C1475"/>
<evidence type="ECO:0000313" key="2">
    <source>
        <dbReference type="Proteomes" id="UP000002985"/>
    </source>
</evidence>
<accession>I3IMX6</accession>
<organism evidence="1 2">
    <name type="scientific">Candidatus Jettenia caeni</name>
    <dbReference type="NCBI Taxonomy" id="247490"/>
    <lineage>
        <taxon>Bacteria</taxon>
        <taxon>Pseudomonadati</taxon>
        <taxon>Planctomycetota</taxon>
        <taxon>Candidatus Brocadiia</taxon>
        <taxon>Candidatus Brocadiales</taxon>
        <taxon>Candidatus Brocadiaceae</taxon>
        <taxon>Candidatus Jettenia</taxon>
    </lineage>
</organism>
<reference evidence="1 2" key="1">
    <citation type="journal article" date="2012" name="FEBS Lett.">
        <title>Anammox organism KSU-1 expresses a NirK-type copper-containing nitrite reductase instead of a NirS-type with cytochrome cd1.</title>
        <authorList>
            <person name="Hira D."/>
            <person name="Toh H."/>
            <person name="Migita C.T."/>
            <person name="Okubo H."/>
            <person name="Nishiyama T."/>
            <person name="Hattori M."/>
            <person name="Furukawa K."/>
            <person name="Fujii T."/>
        </authorList>
    </citation>
    <scope>NUCLEOTIDE SEQUENCE [LARGE SCALE GENOMIC DNA]</scope>
</reference>
<evidence type="ECO:0000313" key="1">
    <source>
        <dbReference type="EMBL" id="GAB63071.1"/>
    </source>
</evidence>
<gene>
    <name evidence="1" type="ORF">KSU1_C1475</name>
</gene>
<proteinExistence type="predicted"/>
<sequence length="71" mass="8270">MYGGNVIHEFDMKEFSNEELVELRSILFDQLREMDEGQDVVHAFIEEINGLLSERMNELACSRDNPVICHL</sequence>
<dbReference type="Proteomes" id="UP000002985">
    <property type="component" value="Unassembled WGS sequence"/>
</dbReference>
<dbReference type="AlphaFoldDB" id="I3IMX6"/>